<keyword evidence="4 8" id="KW-1133">Transmembrane helix</keyword>
<keyword evidence="5 8" id="KW-0472">Membrane</keyword>
<feature type="region of interest" description="Disordered" evidence="7">
    <location>
        <begin position="303"/>
        <end position="323"/>
    </location>
</feature>
<evidence type="ECO:0000313" key="10">
    <source>
        <dbReference type="EMBL" id="MDQ0458210.1"/>
    </source>
</evidence>
<dbReference type="PANTHER" id="PTHR30509:SF9">
    <property type="entry name" value="MULTIDRUG RESISTANCE PROTEIN MDTO"/>
    <property type="match status" value="1"/>
</dbReference>
<evidence type="ECO:0000313" key="11">
    <source>
        <dbReference type="Proteomes" id="UP001235269"/>
    </source>
</evidence>
<dbReference type="Pfam" id="PF13515">
    <property type="entry name" value="FUSC_2"/>
    <property type="match status" value="1"/>
</dbReference>
<feature type="domain" description="Integral membrane bound transporter" evidence="9">
    <location>
        <begin position="378"/>
        <end position="500"/>
    </location>
</feature>
<comment type="similarity">
    <text evidence="6">Belongs to the YccS/YhfK family.</text>
</comment>
<organism evidence="10 11">
    <name type="scientific">Rhizobium paknamense</name>
    <dbReference type="NCBI Taxonomy" id="1206817"/>
    <lineage>
        <taxon>Bacteria</taxon>
        <taxon>Pseudomonadati</taxon>
        <taxon>Pseudomonadota</taxon>
        <taxon>Alphaproteobacteria</taxon>
        <taxon>Hyphomicrobiales</taxon>
        <taxon>Rhizobiaceae</taxon>
        <taxon>Rhizobium/Agrobacterium group</taxon>
        <taxon>Rhizobium</taxon>
    </lineage>
</organism>
<evidence type="ECO:0000256" key="7">
    <source>
        <dbReference type="SAM" id="MobiDB-lite"/>
    </source>
</evidence>
<feature type="transmembrane region" description="Helical" evidence="8">
    <location>
        <begin position="114"/>
        <end position="132"/>
    </location>
</feature>
<dbReference type="InterPro" id="IPR049453">
    <property type="entry name" value="Memb_transporter_dom"/>
</dbReference>
<proteinExistence type="inferred from homology"/>
<dbReference type="PANTHER" id="PTHR30509">
    <property type="entry name" value="P-HYDROXYBENZOIC ACID EFFLUX PUMP SUBUNIT-RELATED"/>
    <property type="match status" value="1"/>
</dbReference>
<evidence type="ECO:0000256" key="5">
    <source>
        <dbReference type="ARBA" id="ARBA00023136"/>
    </source>
</evidence>
<comment type="caution">
    <text evidence="10">The sequence shown here is derived from an EMBL/GenBank/DDBJ whole genome shotgun (WGS) entry which is preliminary data.</text>
</comment>
<sequence>MMTPNNLFKFRLPALPRIARDLARWLELRAIAMTPELLNPMDGLRATVIVASLLFLVILTGERTFSWAIFAGFWACLADTGGPPDRRRRHLLTFTFAGTITAFLSAWLTGLPWIPPLAVAPFMVGTTALLTLWQPEMGLVATLLGVVAVVAAGAAHPAMEAVKMALAFLVGSSWATIILLAIWPGAQWLPARQAVAGVFSRLSDMAHDIATDISAPSLEIARLGRHRRAVRLAIERANSQLILFNHSDNTICHHLRSALGQADAVFHALLALDHLPPLTPESRKTTLEAAAILTACADHLRKSDRHRKSPASPALHLPADGSPPAEHAAVSALTRTLVTMGSEVNFFDLPQKNRVTPQSRQASVRAAALRSALAVAIVTLTAHLLSLNYPYWATMAVVVVLNPVRHVSISRGIERIIGSVCGGMLALAILSLSTSPVVIGLMIIIGTLATLALRPVNYTLFVVFLTLLFVLIMNLLQPTDGIAAARILDNVIGSVMAIVVTLVLSPGRARPISDLIAEAVEANRHYLAAIADGDAATVAVARRRAGLASNEAEIAAHGPDRLFGPRLTTEDREGLAAARRLAGEAAMLWHLRNAAASKDGEGA</sequence>
<dbReference type="EMBL" id="JAUSWH010000026">
    <property type="protein sequence ID" value="MDQ0458210.1"/>
    <property type="molecule type" value="Genomic_DNA"/>
</dbReference>
<evidence type="ECO:0000256" key="6">
    <source>
        <dbReference type="ARBA" id="ARBA00043993"/>
    </source>
</evidence>
<feature type="transmembrane region" description="Helical" evidence="8">
    <location>
        <begin position="91"/>
        <end position="108"/>
    </location>
</feature>
<feature type="transmembrane region" description="Helical" evidence="8">
    <location>
        <begin position="458"/>
        <end position="476"/>
    </location>
</feature>
<dbReference type="Proteomes" id="UP001235269">
    <property type="component" value="Unassembled WGS sequence"/>
</dbReference>
<dbReference type="RefSeq" id="WP_307160315.1">
    <property type="nucleotide sequence ID" value="NZ_JAUSWH010000026.1"/>
</dbReference>
<keyword evidence="3 8" id="KW-0812">Transmembrane</keyword>
<feature type="transmembrane region" description="Helical" evidence="8">
    <location>
        <begin position="367"/>
        <end position="385"/>
    </location>
</feature>
<feature type="transmembrane region" description="Helical" evidence="8">
    <location>
        <begin position="43"/>
        <end position="59"/>
    </location>
</feature>
<protein>
    <submittedName>
        <fullName evidence="10">Membrane protein YccC</fullName>
    </submittedName>
</protein>
<feature type="transmembrane region" description="Helical" evidence="8">
    <location>
        <begin position="164"/>
        <end position="183"/>
    </location>
</feature>
<accession>A0ABU0ILE7</accession>
<comment type="subcellular location">
    <subcellularLocation>
        <location evidence="1">Cell membrane</location>
        <topology evidence="1">Multi-pass membrane protein</topology>
    </subcellularLocation>
</comment>
<keyword evidence="11" id="KW-1185">Reference proteome</keyword>
<evidence type="ECO:0000259" key="9">
    <source>
        <dbReference type="Pfam" id="PF13515"/>
    </source>
</evidence>
<evidence type="ECO:0000256" key="3">
    <source>
        <dbReference type="ARBA" id="ARBA00022692"/>
    </source>
</evidence>
<name>A0ABU0ILE7_9HYPH</name>
<keyword evidence="2" id="KW-1003">Cell membrane</keyword>
<feature type="transmembrane region" description="Helical" evidence="8">
    <location>
        <begin position="139"/>
        <end position="158"/>
    </location>
</feature>
<reference evidence="10 11" key="1">
    <citation type="submission" date="2023-07" db="EMBL/GenBank/DDBJ databases">
        <title>Genomic Encyclopedia of Type Strains, Phase IV (KMG-IV): sequencing the most valuable type-strain genomes for metagenomic binning, comparative biology and taxonomic classification.</title>
        <authorList>
            <person name="Goeker M."/>
        </authorList>
    </citation>
    <scope>NUCLEOTIDE SEQUENCE [LARGE SCALE GENOMIC DNA]</scope>
    <source>
        <strain evidence="10 11">DSM 100301</strain>
    </source>
</reference>
<evidence type="ECO:0000256" key="1">
    <source>
        <dbReference type="ARBA" id="ARBA00004651"/>
    </source>
</evidence>
<evidence type="ECO:0000256" key="4">
    <source>
        <dbReference type="ARBA" id="ARBA00022989"/>
    </source>
</evidence>
<feature type="transmembrane region" description="Helical" evidence="8">
    <location>
        <begin position="420"/>
        <end position="446"/>
    </location>
</feature>
<feature type="transmembrane region" description="Helical" evidence="8">
    <location>
        <begin position="488"/>
        <end position="507"/>
    </location>
</feature>
<gene>
    <name evidence="10" type="ORF">QO005_004570</name>
</gene>
<evidence type="ECO:0000256" key="8">
    <source>
        <dbReference type="SAM" id="Phobius"/>
    </source>
</evidence>
<evidence type="ECO:0000256" key="2">
    <source>
        <dbReference type="ARBA" id="ARBA00022475"/>
    </source>
</evidence>